<dbReference type="RefSeq" id="WP_274164214.1">
    <property type="nucleotide sequence ID" value="NZ_JAJUBC010000009.1"/>
</dbReference>
<keyword evidence="4" id="KW-0808">Transferase</keyword>
<dbReference type="Gene3D" id="3.40.640.10">
    <property type="entry name" value="Type I PLP-dependent aspartate aminotransferase-like (Major domain)"/>
    <property type="match status" value="1"/>
</dbReference>
<dbReference type="InterPro" id="IPR015422">
    <property type="entry name" value="PyrdxlP-dep_Trfase_small"/>
</dbReference>
<comment type="caution">
    <text evidence="4">The sequence shown here is derived from an EMBL/GenBank/DDBJ whole genome shotgun (WGS) entry which is preliminary data.</text>
</comment>
<dbReference type="PIRSF" id="PIRSF000390">
    <property type="entry name" value="PLP_StrS"/>
    <property type="match status" value="1"/>
</dbReference>
<keyword evidence="1 3" id="KW-0663">Pyridoxal phosphate</keyword>
<organism evidence="4 5">
    <name type="scientific">Enterovibrio gelatinilyticus</name>
    <dbReference type="NCBI Taxonomy" id="2899819"/>
    <lineage>
        <taxon>Bacteria</taxon>
        <taxon>Pseudomonadati</taxon>
        <taxon>Pseudomonadota</taxon>
        <taxon>Gammaproteobacteria</taxon>
        <taxon>Vibrionales</taxon>
        <taxon>Vibrionaceae</taxon>
        <taxon>Enterovibrio</taxon>
    </lineage>
</organism>
<dbReference type="SUPFAM" id="SSF53383">
    <property type="entry name" value="PLP-dependent transferases"/>
    <property type="match status" value="1"/>
</dbReference>
<dbReference type="GO" id="GO:0008483">
    <property type="term" value="F:transaminase activity"/>
    <property type="evidence" value="ECO:0007669"/>
    <property type="project" value="UniProtKB-KW"/>
</dbReference>
<dbReference type="InterPro" id="IPR015424">
    <property type="entry name" value="PyrdxlP-dep_Trfase"/>
</dbReference>
<dbReference type="Proteomes" id="UP001149400">
    <property type="component" value="Unassembled WGS sequence"/>
</dbReference>
<dbReference type="InterPro" id="IPR015421">
    <property type="entry name" value="PyrdxlP-dep_Trfase_major"/>
</dbReference>
<keyword evidence="5" id="KW-1185">Reference proteome</keyword>
<dbReference type="PANTHER" id="PTHR30244:SF34">
    <property type="entry name" value="DTDP-4-AMINO-4,6-DIDEOXYGALACTOSE TRANSAMINASE"/>
    <property type="match status" value="1"/>
</dbReference>
<proteinExistence type="inferred from homology"/>
<evidence type="ECO:0000313" key="4">
    <source>
        <dbReference type="EMBL" id="MDD1793347.1"/>
    </source>
</evidence>
<reference evidence="4" key="1">
    <citation type="submission" date="2021-12" db="EMBL/GenBank/DDBJ databases">
        <title>Enterovibrio ZSDZ35 sp. nov. and Enterovibrio ZSDZ42 sp. nov., isolated from coastal seawater in Qingdao.</title>
        <authorList>
            <person name="Zhang P."/>
        </authorList>
    </citation>
    <scope>NUCLEOTIDE SEQUENCE</scope>
    <source>
        <strain evidence="4">ZSDZ42</strain>
    </source>
</reference>
<dbReference type="InterPro" id="IPR000653">
    <property type="entry name" value="DegT/StrS_aminotransferase"/>
</dbReference>
<evidence type="ECO:0000256" key="2">
    <source>
        <dbReference type="ARBA" id="ARBA00037999"/>
    </source>
</evidence>
<dbReference type="EMBL" id="JAJUBC010000009">
    <property type="protein sequence ID" value="MDD1793347.1"/>
    <property type="molecule type" value="Genomic_DNA"/>
</dbReference>
<protein>
    <submittedName>
        <fullName evidence="4">Aminotransferase class I/II-fold pyridoxal phosphate-dependent enzyme</fullName>
    </submittedName>
</protein>
<accession>A0ABT5R1H1</accession>
<dbReference type="Pfam" id="PF01041">
    <property type="entry name" value="DegT_DnrJ_EryC1"/>
    <property type="match status" value="1"/>
</dbReference>
<comment type="similarity">
    <text evidence="2 3">Belongs to the DegT/DnrJ/EryC1 family.</text>
</comment>
<sequence>MHTFKKSFTQQMPISESAIASAVEVMRTGRLHRYNTVNGELSEADLLDKQFAQYLGVKYCLSCASGGYSLYIALLCAGVKQGDGVLCNAFTLAPVPGAINNAGGVPVLVETTDDLTIDLEDLADKITLSGARFLLLSHMRGHIADMDAIMAICEQGGVVLIEDCAHTMGADWNGKKSGTFGLVSCFSTQTYKHINSGEGGFLVTNNDEVMAKAIIYSGSYMLFDQHSTLPPIETFKDIAKGTPNFSGRMDNLRAAILRPQLAALDAQCERWNELYRAMEKALSSIEGLRLTDRSPSEHFVGSSIQFSLPNVPKNQLTKVVVGCAARGVSVKWVGDSQPSGYSSKYNHWEYLEQLTPLPSTERVLASLFDMRIPLTFNRSDADSIAQVISEVLDTL</sequence>
<name>A0ABT5R1H1_9GAMM</name>
<evidence type="ECO:0000256" key="1">
    <source>
        <dbReference type="ARBA" id="ARBA00022898"/>
    </source>
</evidence>
<keyword evidence="4" id="KW-0032">Aminotransferase</keyword>
<dbReference type="Gene3D" id="3.90.1150.10">
    <property type="entry name" value="Aspartate Aminotransferase, domain 1"/>
    <property type="match status" value="1"/>
</dbReference>
<gene>
    <name evidence="4" type="ORF">LRP50_09435</name>
</gene>
<evidence type="ECO:0000313" key="5">
    <source>
        <dbReference type="Proteomes" id="UP001149400"/>
    </source>
</evidence>
<dbReference type="PANTHER" id="PTHR30244">
    <property type="entry name" value="TRANSAMINASE"/>
    <property type="match status" value="1"/>
</dbReference>
<evidence type="ECO:0000256" key="3">
    <source>
        <dbReference type="RuleBase" id="RU004508"/>
    </source>
</evidence>